<evidence type="ECO:0000256" key="2">
    <source>
        <dbReference type="PIRSR" id="PIRSR605511-1"/>
    </source>
</evidence>
<proteinExistence type="inferred from homology"/>
<feature type="binding site" evidence="3">
    <location>
        <position position="17"/>
    </location>
    <ligand>
        <name>a divalent metal cation</name>
        <dbReference type="ChEBI" id="CHEBI:60240"/>
    </ligand>
</feature>
<comment type="cofactor">
    <cofactor evidence="3">
        <name>Zn(2+)</name>
        <dbReference type="ChEBI" id="CHEBI:29105"/>
    </cofactor>
    <text evidence="3">Binds 1 divalent metal cation per subunit.</text>
</comment>
<feature type="binding site" evidence="3">
    <location>
        <position position="102"/>
    </location>
    <ligand>
        <name>substrate</name>
    </ligand>
</feature>
<keyword evidence="3" id="KW-0479">Metal-binding</keyword>
<dbReference type="KEGG" id="sphk:SKP52_01895"/>
<keyword evidence="3" id="KW-0862">Zinc</keyword>
<reference evidence="5 6" key="1">
    <citation type="journal article" date="2015" name="Int. J. Syst. Evol. Microbiol.">
        <title>Description of Sphingopyxis fribergensis sp. nov. - a soil bacterium with the ability to degrade styrene and phenylacetic acid.</title>
        <authorList>
            <person name="Oelschlagel M."/>
            <person name="Ruckert C."/>
            <person name="Kalinowski J."/>
            <person name="Schmidt G."/>
            <person name="Schlomann M."/>
            <person name="Tischler D."/>
        </authorList>
    </citation>
    <scope>NUCLEOTIDE SEQUENCE [LARGE SCALE GENOMIC DNA]</scope>
    <source>
        <strain evidence="5 6">Kp5.2</strain>
    </source>
</reference>
<dbReference type="SUPFAM" id="SSF63829">
    <property type="entry name" value="Calcium-dependent phosphotriesterase"/>
    <property type="match status" value="1"/>
</dbReference>
<dbReference type="InterPro" id="IPR013658">
    <property type="entry name" value="SGL"/>
</dbReference>
<dbReference type="Proteomes" id="UP000030907">
    <property type="component" value="Chromosome"/>
</dbReference>
<organism evidence="5 6">
    <name type="scientific">Sphingopyxis fribergensis</name>
    <dbReference type="NCBI Taxonomy" id="1515612"/>
    <lineage>
        <taxon>Bacteria</taxon>
        <taxon>Pseudomonadati</taxon>
        <taxon>Pseudomonadota</taxon>
        <taxon>Alphaproteobacteria</taxon>
        <taxon>Sphingomonadales</taxon>
        <taxon>Sphingomonadaceae</taxon>
        <taxon>Sphingopyxis</taxon>
    </lineage>
</organism>
<dbReference type="Gene3D" id="2.120.10.30">
    <property type="entry name" value="TolB, C-terminal domain"/>
    <property type="match status" value="1"/>
</dbReference>
<dbReference type="OrthoDB" id="2633250at2"/>
<dbReference type="HOGENOM" id="CLU_036110_3_1_5"/>
<comment type="similarity">
    <text evidence="1">Belongs to the SMP-30/CGR1 family.</text>
</comment>
<feature type="domain" description="SMP-30/Gluconolactonase/LRE-like region" evidence="4">
    <location>
        <begin position="15"/>
        <end position="255"/>
    </location>
</feature>
<dbReference type="RefSeq" id="WP_039571030.1">
    <property type="nucleotide sequence ID" value="NZ_CP009122.1"/>
</dbReference>
<evidence type="ECO:0000313" key="6">
    <source>
        <dbReference type="Proteomes" id="UP000030907"/>
    </source>
</evidence>
<dbReference type="GO" id="GO:0004341">
    <property type="term" value="F:gluconolactonase activity"/>
    <property type="evidence" value="ECO:0007669"/>
    <property type="project" value="TreeGrafter"/>
</dbReference>
<sequence>MSGVRVIARDRRDRLGEGPLWSARHDALLWVDIMGRRINRMALADESVESFEQPHYSAWIIEREAGGFVAGIGRDIVRIDLDADTRELIASVDQGNAANRLNDAKADGAGRIWAGTMPVTCDRPSGAFYRLDPDGTLAKVDAPYTIANGPAIDPAGTFLLHTDTARATIFRFDIHDDGSLGEAAPFIVFEEAWGNPDGMTFDADGGLWVACWGASRVTRFAPDGRPDRHIALPASQITSCTFAGAGLDRMFVTSAADGVNEEHGGALFEVDPGCRGLPTQKYKG</sequence>
<dbReference type="InterPro" id="IPR005511">
    <property type="entry name" value="SMP-30"/>
</dbReference>
<dbReference type="GO" id="GO:0005509">
    <property type="term" value="F:calcium ion binding"/>
    <property type="evidence" value="ECO:0007669"/>
    <property type="project" value="TreeGrafter"/>
</dbReference>
<feature type="active site" description="Proton donor/acceptor" evidence="2">
    <location>
        <position position="197"/>
    </location>
</feature>
<evidence type="ECO:0000256" key="3">
    <source>
        <dbReference type="PIRSR" id="PIRSR605511-2"/>
    </source>
</evidence>
<feature type="binding site" evidence="3">
    <location>
        <position position="148"/>
    </location>
    <ligand>
        <name>a divalent metal cation</name>
        <dbReference type="ChEBI" id="CHEBI:60240"/>
    </ligand>
</feature>
<feature type="binding site" evidence="3">
    <location>
        <position position="100"/>
    </location>
    <ligand>
        <name>substrate</name>
    </ligand>
</feature>
<accession>A0A0A7PB41</accession>
<evidence type="ECO:0000256" key="1">
    <source>
        <dbReference type="ARBA" id="ARBA00008853"/>
    </source>
</evidence>
<dbReference type="STRING" id="1515612.SKP52_01895"/>
<dbReference type="Pfam" id="PF08450">
    <property type="entry name" value="SGL"/>
    <property type="match status" value="1"/>
</dbReference>
<feature type="binding site" evidence="3">
    <location>
        <position position="197"/>
    </location>
    <ligand>
        <name>a divalent metal cation</name>
        <dbReference type="ChEBI" id="CHEBI:60240"/>
    </ligand>
</feature>
<dbReference type="PANTHER" id="PTHR10907">
    <property type="entry name" value="REGUCALCIN"/>
    <property type="match status" value="1"/>
</dbReference>
<dbReference type="AlphaFoldDB" id="A0A0A7PB41"/>
<gene>
    <name evidence="5" type="ORF">SKP52_01895</name>
</gene>
<dbReference type="EMBL" id="CP009122">
    <property type="protein sequence ID" value="AJA07316.1"/>
    <property type="molecule type" value="Genomic_DNA"/>
</dbReference>
<dbReference type="InterPro" id="IPR011042">
    <property type="entry name" value="6-blade_b-propeller_TolB-like"/>
</dbReference>
<dbReference type="GO" id="GO:0019853">
    <property type="term" value="P:L-ascorbic acid biosynthetic process"/>
    <property type="evidence" value="ECO:0007669"/>
    <property type="project" value="TreeGrafter"/>
</dbReference>
<dbReference type="PRINTS" id="PR01790">
    <property type="entry name" value="SMP30FAMILY"/>
</dbReference>
<dbReference type="PANTHER" id="PTHR10907:SF47">
    <property type="entry name" value="REGUCALCIN"/>
    <property type="match status" value="1"/>
</dbReference>
<evidence type="ECO:0000259" key="4">
    <source>
        <dbReference type="Pfam" id="PF08450"/>
    </source>
</evidence>
<keyword evidence="6" id="KW-1185">Reference proteome</keyword>
<name>A0A0A7PB41_9SPHN</name>
<protein>
    <submittedName>
        <fullName evidence="5">Putative L-arabinonolactonase</fullName>
    </submittedName>
</protein>
<evidence type="ECO:0000313" key="5">
    <source>
        <dbReference type="EMBL" id="AJA07316.1"/>
    </source>
</evidence>